<evidence type="ECO:0000313" key="1">
    <source>
        <dbReference type="EMBL" id="CAG8790546.1"/>
    </source>
</evidence>
<feature type="non-terminal residue" evidence="1">
    <location>
        <position position="1"/>
    </location>
</feature>
<feature type="non-terminal residue" evidence="1">
    <location>
        <position position="60"/>
    </location>
</feature>
<dbReference type="EMBL" id="CAJVQC010051582">
    <property type="protein sequence ID" value="CAG8790546.1"/>
    <property type="molecule type" value="Genomic_DNA"/>
</dbReference>
<keyword evidence="2" id="KW-1185">Reference proteome</keyword>
<sequence>HLDSNKSDDYKSIRAYDLDECIDSKNCVWNKTSNIKSSKNIGLEYYNKNRIDVKKDKPKV</sequence>
<comment type="caution">
    <text evidence="1">The sequence shown here is derived from an EMBL/GenBank/DDBJ whole genome shotgun (WGS) entry which is preliminary data.</text>
</comment>
<accession>A0ACA9RF82</accession>
<reference evidence="1" key="1">
    <citation type="submission" date="2021-06" db="EMBL/GenBank/DDBJ databases">
        <authorList>
            <person name="Kallberg Y."/>
            <person name="Tangrot J."/>
            <person name="Rosling A."/>
        </authorList>
    </citation>
    <scope>NUCLEOTIDE SEQUENCE</scope>
    <source>
        <strain evidence="1">MA461A</strain>
    </source>
</reference>
<organism evidence="1 2">
    <name type="scientific">Racocetra persica</name>
    <dbReference type="NCBI Taxonomy" id="160502"/>
    <lineage>
        <taxon>Eukaryota</taxon>
        <taxon>Fungi</taxon>
        <taxon>Fungi incertae sedis</taxon>
        <taxon>Mucoromycota</taxon>
        <taxon>Glomeromycotina</taxon>
        <taxon>Glomeromycetes</taxon>
        <taxon>Diversisporales</taxon>
        <taxon>Gigasporaceae</taxon>
        <taxon>Racocetra</taxon>
    </lineage>
</organism>
<gene>
    <name evidence="1" type="ORF">RPERSI_LOCUS19068</name>
</gene>
<evidence type="ECO:0000313" key="2">
    <source>
        <dbReference type="Proteomes" id="UP000789920"/>
    </source>
</evidence>
<proteinExistence type="predicted"/>
<name>A0ACA9RF82_9GLOM</name>
<dbReference type="Proteomes" id="UP000789920">
    <property type="component" value="Unassembled WGS sequence"/>
</dbReference>
<protein>
    <submittedName>
        <fullName evidence="1">27373_t:CDS:1</fullName>
    </submittedName>
</protein>